<dbReference type="Proteomes" id="UP000027586">
    <property type="component" value="Unassembled WGS sequence"/>
</dbReference>
<keyword evidence="4" id="KW-1185">Reference proteome</keyword>
<feature type="chain" id="PRO_5001652854" evidence="2">
    <location>
        <begin position="23"/>
        <end position="158"/>
    </location>
</feature>
<feature type="compositionally biased region" description="Gly residues" evidence="1">
    <location>
        <begin position="139"/>
        <end position="148"/>
    </location>
</feature>
<evidence type="ECO:0000256" key="1">
    <source>
        <dbReference type="SAM" id="MobiDB-lite"/>
    </source>
</evidence>
<evidence type="ECO:0000313" key="4">
    <source>
        <dbReference type="Proteomes" id="UP000027586"/>
    </source>
</evidence>
<feature type="region of interest" description="Disordered" evidence="1">
    <location>
        <begin position="136"/>
        <end position="158"/>
    </location>
</feature>
<dbReference type="EMBL" id="CBTN010000025">
    <property type="protein sequence ID" value="CDH54772.1"/>
    <property type="molecule type" value="Genomic_DNA"/>
</dbReference>
<feature type="signal peptide" evidence="2">
    <location>
        <begin position="1"/>
        <end position="22"/>
    </location>
</feature>
<gene>
    <name evidence="3" type="ORF">LCOR_05990.1</name>
</gene>
<name>A0A068RYT3_9FUNG</name>
<protein>
    <submittedName>
        <fullName evidence="3">Uncharacterized protein</fullName>
    </submittedName>
</protein>
<organism evidence="3 4">
    <name type="scientific">Lichtheimia corymbifera JMRC:FSU:9682</name>
    <dbReference type="NCBI Taxonomy" id="1263082"/>
    <lineage>
        <taxon>Eukaryota</taxon>
        <taxon>Fungi</taxon>
        <taxon>Fungi incertae sedis</taxon>
        <taxon>Mucoromycota</taxon>
        <taxon>Mucoromycotina</taxon>
        <taxon>Mucoromycetes</taxon>
        <taxon>Mucorales</taxon>
        <taxon>Lichtheimiaceae</taxon>
        <taxon>Lichtheimia</taxon>
    </lineage>
</organism>
<evidence type="ECO:0000313" key="3">
    <source>
        <dbReference type="EMBL" id="CDH54772.1"/>
    </source>
</evidence>
<accession>A0A068RYT3</accession>
<keyword evidence="2" id="KW-0732">Signal</keyword>
<sequence length="158" mass="15928">MQFKRTLFITLAFGTLAVLAQPAPGGDPGTGAVNKPDIGAVATDAQKDTCFNQCNDQAIKASFQCYEKCLKKALAGGQDAGAAAEPIQKVGTPVGTLEQRKTCFKKCEPKLINEGENCYVQCLDEVTGGAASAAANAGGNAGASGGAVAGAESPKMAA</sequence>
<proteinExistence type="predicted"/>
<dbReference type="AlphaFoldDB" id="A0A068RYT3"/>
<dbReference type="VEuPathDB" id="FungiDB:LCOR_05990.1"/>
<comment type="caution">
    <text evidence="3">The sequence shown here is derived from an EMBL/GenBank/DDBJ whole genome shotgun (WGS) entry which is preliminary data.</text>
</comment>
<evidence type="ECO:0000256" key="2">
    <source>
        <dbReference type="SAM" id="SignalP"/>
    </source>
</evidence>
<reference evidence="3" key="1">
    <citation type="submission" date="2013-08" db="EMBL/GenBank/DDBJ databases">
        <title>Gene expansion shapes genome architecture in the human pathogen Lichtheimia corymbifera: an evolutionary genomics analysis in the ancient terrestrial Mucorales (Mucoromycotina).</title>
        <authorList>
            <person name="Schwartze V.U."/>
            <person name="Winter S."/>
            <person name="Shelest E."/>
            <person name="Marcet-Houben M."/>
            <person name="Horn F."/>
            <person name="Wehner S."/>
            <person name="Hoffmann K."/>
            <person name="Riege K."/>
            <person name="Sammeth M."/>
            <person name="Nowrousian M."/>
            <person name="Valiante V."/>
            <person name="Linde J."/>
            <person name="Jacobsen I.D."/>
            <person name="Marz M."/>
            <person name="Brakhage A.A."/>
            <person name="Gabaldon T."/>
            <person name="Bocker S."/>
            <person name="Voigt K."/>
        </authorList>
    </citation>
    <scope>NUCLEOTIDE SEQUENCE [LARGE SCALE GENOMIC DNA]</scope>
    <source>
        <strain evidence="3">FSU 9682</strain>
    </source>
</reference>
<dbReference type="OrthoDB" id="2284796at2759"/>